<evidence type="ECO:0000259" key="4">
    <source>
        <dbReference type="PROSITE" id="PS50949"/>
    </source>
</evidence>
<accession>A0A9X3XUB7</accession>
<evidence type="ECO:0000256" key="2">
    <source>
        <dbReference type="ARBA" id="ARBA00023125"/>
    </source>
</evidence>
<sequence length="235" mass="27477">MKKREFIIQDLLSKIYQKEFINGKLPTQRKLAEMYGVSRFTIQQAVNDLAEIGIVRVVQGSGIFIHEKWVKNPMIFNSLTKTPYNRIRSKMLQLSKSPATMDEQKIFQINALEEVWTFERVRIVDYKIEQLEISKLPVKLFPNLSQEIVEHSIQKYVENQGYLISHYITSYAPVTISREQAEILLCKKGTPAMQITNRGILENGQVFEYSNILAIDYAVTYIRPFDRENHRSRID</sequence>
<protein>
    <submittedName>
        <fullName evidence="5">GntR family transcriptional regulator</fullName>
    </submittedName>
</protein>
<dbReference type="InterPro" id="IPR036390">
    <property type="entry name" value="WH_DNA-bd_sf"/>
</dbReference>
<dbReference type="InterPro" id="IPR011663">
    <property type="entry name" value="UTRA"/>
</dbReference>
<dbReference type="Proteomes" id="UP001141166">
    <property type="component" value="Unassembled WGS sequence"/>
</dbReference>
<proteinExistence type="predicted"/>
<dbReference type="AlphaFoldDB" id="A0A9X3XUB7"/>
<evidence type="ECO:0000313" key="5">
    <source>
        <dbReference type="EMBL" id="MDC4249111.1"/>
    </source>
</evidence>
<dbReference type="InterPro" id="IPR000524">
    <property type="entry name" value="Tscrpt_reg_HTH_GntR"/>
</dbReference>
<dbReference type="PANTHER" id="PTHR44846">
    <property type="entry name" value="MANNOSYL-D-GLYCERATE TRANSPORT/METABOLISM SYSTEM REPRESSOR MNGR-RELATED"/>
    <property type="match status" value="1"/>
</dbReference>
<evidence type="ECO:0000313" key="6">
    <source>
        <dbReference type="Proteomes" id="UP001141166"/>
    </source>
</evidence>
<dbReference type="Pfam" id="PF07702">
    <property type="entry name" value="UTRA"/>
    <property type="match status" value="1"/>
</dbReference>
<dbReference type="RefSeq" id="WP_002324793.1">
    <property type="nucleotide sequence ID" value="NZ_CABGSQ010000001.1"/>
</dbReference>
<dbReference type="Gene3D" id="1.10.10.10">
    <property type="entry name" value="Winged helix-like DNA-binding domain superfamily/Winged helix DNA-binding domain"/>
    <property type="match status" value="1"/>
</dbReference>
<dbReference type="PRINTS" id="PR00035">
    <property type="entry name" value="HTHGNTR"/>
</dbReference>
<dbReference type="Gene3D" id="3.40.1410.10">
    <property type="entry name" value="Chorismate lyase-like"/>
    <property type="match status" value="1"/>
</dbReference>
<dbReference type="EMBL" id="JAMWMK010000044">
    <property type="protein sequence ID" value="MDC4249111.1"/>
    <property type="molecule type" value="Genomic_DNA"/>
</dbReference>
<keyword evidence="1" id="KW-0805">Transcription regulation</keyword>
<dbReference type="CDD" id="cd07377">
    <property type="entry name" value="WHTH_GntR"/>
    <property type="match status" value="1"/>
</dbReference>
<keyword evidence="3" id="KW-0804">Transcription</keyword>
<dbReference type="SMART" id="SM00866">
    <property type="entry name" value="UTRA"/>
    <property type="match status" value="1"/>
</dbReference>
<name>A0A9X3XUB7_ENTFC</name>
<dbReference type="SUPFAM" id="SSF64288">
    <property type="entry name" value="Chorismate lyase-like"/>
    <property type="match status" value="1"/>
</dbReference>
<dbReference type="GO" id="GO:0003677">
    <property type="term" value="F:DNA binding"/>
    <property type="evidence" value="ECO:0007669"/>
    <property type="project" value="UniProtKB-KW"/>
</dbReference>
<dbReference type="SUPFAM" id="SSF46785">
    <property type="entry name" value="Winged helix' DNA-binding domain"/>
    <property type="match status" value="1"/>
</dbReference>
<dbReference type="GO" id="GO:0003700">
    <property type="term" value="F:DNA-binding transcription factor activity"/>
    <property type="evidence" value="ECO:0007669"/>
    <property type="project" value="InterPro"/>
</dbReference>
<dbReference type="SMART" id="SM00345">
    <property type="entry name" value="HTH_GNTR"/>
    <property type="match status" value="1"/>
</dbReference>
<dbReference type="PROSITE" id="PS50949">
    <property type="entry name" value="HTH_GNTR"/>
    <property type="match status" value="1"/>
</dbReference>
<organism evidence="5 6">
    <name type="scientific">Enterococcus faecium</name>
    <name type="common">Streptococcus faecium</name>
    <dbReference type="NCBI Taxonomy" id="1352"/>
    <lineage>
        <taxon>Bacteria</taxon>
        <taxon>Bacillati</taxon>
        <taxon>Bacillota</taxon>
        <taxon>Bacilli</taxon>
        <taxon>Lactobacillales</taxon>
        <taxon>Enterococcaceae</taxon>
        <taxon>Enterococcus</taxon>
    </lineage>
</organism>
<reference evidence="5" key="1">
    <citation type="submission" date="2022-05" db="EMBL/GenBank/DDBJ databases">
        <title>Draft genome sequences of Clostridium perfringens strains isolated from Peru.</title>
        <authorList>
            <person name="Hurtado R."/>
            <person name="Lima L."/>
            <person name="Sousa T."/>
            <person name="Jaiswal A.K."/>
            <person name="Tiwari S."/>
            <person name="Maturrano L."/>
            <person name="Brenig B."/>
            <person name="Azevedo V."/>
        </authorList>
    </citation>
    <scope>NUCLEOTIDE SEQUENCE</scope>
    <source>
        <strain evidence="5">CP4</strain>
    </source>
</reference>
<dbReference type="PANTHER" id="PTHR44846:SF17">
    <property type="entry name" value="GNTR-FAMILY TRANSCRIPTIONAL REGULATOR"/>
    <property type="match status" value="1"/>
</dbReference>
<dbReference type="InterPro" id="IPR028978">
    <property type="entry name" value="Chorismate_lyase_/UTRA_dom_sf"/>
</dbReference>
<keyword evidence="2" id="KW-0238">DNA-binding</keyword>
<comment type="caution">
    <text evidence="5">The sequence shown here is derived from an EMBL/GenBank/DDBJ whole genome shotgun (WGS) entry which is preliminary data.</text>
</comment>
<dbReference type="GO" id="GO:0045892">
    <property type="term" value="P:negative regulation of DNA-templated transcription"/>
    <property type="evidence" value="ECO:0007669"/>
    <property type="project" value="TreeGrafter"/>
</dbReference>
<dbReference type="Pfam" id="PF00392">
    <property type="entry name" value="GntR"/>
    <property type="match status" value="1"/>
</dbReference>
<dbReference type="InterPro" id="IPR036388">
    <property type="entry name" value="WH-like_DNA-bd_sf"/>
</dbReference>
<evidence type="ECO:0000256" key="1">
    <source>
        <dbReference type="ARBA" id="ARBA00023015"/>
    </source>
</evidence>
<feature type="domain" description="HTH gntR-type" evidence="4">
    <location>
        <begin position="1"/>
        <end position="68"/>
    </location>
</feature>
<dbReference type="InterPro" id="IPR050679">
    <property type="entry name" value="Bact_HTH_transcr_reg"/>
</dbReference>
<evidence type="ECO:0000256" key="3">
    <source>
        <dbReference type="ARBA" id="ARBA00023163"/>
    </source>
</evidence>
<gene>
    <name evidence="5" type="ORF">M3X98_14050</name>
</gene>